<evidence type="ECO:0000313" key="3">
    <source>
        <dbReference type="EMBL" id="CAA7263042.1"/>
    </source>
</evidence>
<feature type="transmembrane region" description="Helical" evidence="2">
    <location>
        <begin position="314"/>
        <end position="339"/>
    </location>
</feature>
<dbReference type="OrthoDB" id="3036786at2759"/>
<feature type="compositionally biased region" description="Low complexity" evidence="1">
    <location>
        <begin position="372"/>
        <end position="400"/>
    </location>
</feature>
<keyword evidence="2" id="KW-1133">Transmembrane helix</keyword>
<proteinExistence type="predicted"/>
<keyword evidence="2" id="KW-0812">Transmembrane</keyword>
<feature type="compositionally biased region" description="Polar residues" evidence="1">
    <location>
        <begin position="15"/>
        <end position="26"/>
    </location>
</feature>
<dbReference type="EMBL" id="CACVBS010000038">
    <property type="protein sequence ID" value="CAA7263042.1"/>
    <property type="molecule type" value="Genomic_DNA"/>
</dbReference>
<feature type="transmembrane region" description="Helical" evidence="2">
    <location>
        <begin position="204"/>
        <end position="231"/>
    </location>
</feature>
<feature type="compositionally biased region" description="Basic and acidic residues" evidence="1">
    <location>
        <begin position="358"/>
        <end position="368"/>
    </location>
</feature>
<dbReference type="AlphaFoldDB" id="A0A8S0WQN1"/>
<dbReference type="SUPFAM" id="SSF103473">
    <property type="entry name" value="MFS general substrate transporter"/>
    <property type="match status" value="1"/>
</dbReference>
<reference evidence="3 4" key="1">
    <citation type="submission" date="2020-01" db="EMBL/GenBank/DDBJ databases">
        <authorList>
            <person name="Gupta K D."/>
        </authorList>
    </citation>
    <scope>NUCLEOTIDE SEQUENCE [LARGE SCALE GENOMIC DNA]</scope>
</reference>
<feature type="transmembrane region" description="Helical" evidence="2">
    <location>
        <begin position="270"/>
        <end position="294"/>
    </location>
</feature>
<accession>A0A8S0WQN1</accession>
<evidence type="ECO:0000313" key="4">
    <source>
        <dbReference type="Proteomes" id="UP000467700"/>
    </source>
</evidence>
<feature type="compositionally biased region" description="Polar residues" evidence="1">
    <location>
        <begin position="36"/>
        <end position="60"/>
    </location>
</feature>
<organism evidence="3 4">
    <name type="scientific">Cyclocybe aegerita</name>
    <name type="common">Black poplar mushroom</name>
    <name type="synonym">Agrocybe aegerita</name>
    <dbReference type="NCBI Taxonomy" id="1973307"/>
    <lineage>
        <taxon>Eukaryota</taxon>
        <taxon>Fungi</taxon>
        <taxon>Dikarya</taxon>
        <taxon>Basidiomycota</taxon>
        <taxon>Agaricomycotina</taxon>
        <taxon>Agaricomycetes</taxon>
        <taxon>Agaricomycetidae</taxon>
        <taxon>Agaricales</taxon>
        <taxon>Agaricineae</taxon>
        <taxon>Bolbitiaceae</taxon>
        <taxon>Cyclocybe</taxon>
    </lineage>
</organism>
<sequence length="500" mass="53972">MSYPKATEFEKAANATKSTDALSNEATEGHNDGQEPVSQRSSDTQATLRQSHRFSATSDATEGFKSVPSSPIDVNPPPPIPEAFKLTEKPSRLESAAGSTPRPTIVLPLPHTDTNTNTKQPPLRVPKKHIHTLVSPKRRRRRRRQSGLRDFSLMMILQHPFSIIMAHLLILGLAWTFFVVVLFQGPLVLSPSVASAAKSNPQPLVFVVTLIATIISTISSFFFGLSIRLIVNHYLATRSMSIFSLGTSMKILNCDFVFDMHHQWWTTAAILMFLVNITLIAAWSALITPVPVIIGAPLSGLQPTEGFGFNQDLGVINIILLPITCTSLAPLTLVFIVLFQRMFDAADPWHEDEELDDLSSKTDSRRASQLEPSPDTPDGSPTDNRKSTATTSTQKTTLSTGGPPTILTRAQREHAAHLAHEIASFDLGNPLHLLATASAGGITGIVRDGLSEEAVRMSHPIRLRLGRVDRLAAAAGAGVTDGGAAASGGGDEVVGLMQAW</sequence>
<name>A0A8S0WQN1_CYCAE</name>
<comment type="caution">
    <text evidence="3">The sequence shown here is derived from an EMBL/GenBank/DDBJ whole genome shotgun (WGS) entry which is preliminary data.</text>
</comment>
<feature type="region of interest" description="Disordered" evidence="1">
    <location>
        <begin position="1"/>
        <end position="123"/>
    </location>
</feature>
<protein>
    <submittedName>
        <fullName evidence="3">Uncharacterized protein</fullName>
    </submittedName>
</protein>
<gene>
    <name evidence="3" type="ORF">AAE3_LOCUS5457</name>
</gene>
<keyword evidence="2" id="KW-0472">Membrane</keyword>
<keyword evidence="4" id="KW-1185">Reference proteome</keyword>
<evidence type="ECO:0000256" key="1">
    <source>
        <dbReference type="SAM" id="MobiDB-lite"/>
    </source>
</evidence>
<dbReference type="Proteomes" id="UP000467700">
    <property type="component" value="Unassembled WGS sequence"/>
</dbReference>
<feature type="region of interest" description="Disordered" evidence="1">
    <location>
        <begin position="354"/>
        <end position="405"/>
    </location>
</feature>
<evidence type="ECO:0000256" key="2">
    <source>
        <dbReference type="SAM" id="Phobius"/>
    </source>
</evidence>
<feature type="transmembrane region" description="Helical" evidence="2">
    <location>
        <begin position="151"/>
        <end position="184"/>
    </location>
</feature>
<dbReference type="InterPro" id="IPR036259">
    <property type="entry name" value="MFS_trans_sf"/>
</dbReference>